<sequence length="955" mass="108495">MTVNCQSADSKKQELAASLHYVKPDIVCGTESWLRGIQPGKSPSQDHIKSAEVFPDYYDVYRNDRTTRGGGVFILVHKSLTSVEQPEFVTDCEIEWVRVKLKDRKDLHVGAFYMPDRNQHDLTELQRSIDKLTNNGKLQREVILAGDFNCPNIDWSTHTASSSGRDNAIQQSLIDITSSSLLTQIQHTPTRGPNILDLVFTSNPSLVKSSVSAPGISDHDIVVSDFNTRPQVTPQKARKSYKFKKANWDNMKKDMDDAASTVEEEYKAGKDVNTLWETFKSLLVSSMEKNIPSFTLRRPQNLPWLNASIRRMLKRKKKLLKRARATKSWSPYRNYQKYCRRELRRAEWQYINGTIQEGLDQNDSKPFWRFIKAKKQDSTGVAPLKEDGRLHSDSQTKADLLLKQFKSVFTKSTNSTLPNLLPPTATIQPISITTAGVAKLLQNIKPNKASGPDNIPNIVLKTLAHHIAPSLSVIYQLSLDSGRLPQDWLSANVACAFKKGDRHCPANYRPISLTSVPCKMLEHIISRHILSHLETNNILTNLNHGFRSGYSTETQLLTTTEDLLSSYDRGRQVDMAILDFSKAFDTVPHDRLLHKLNSYGISGSILAWLQTFLTQRTMQVVVEGTTSAPTTVDSGVPQGTVLGPLLFLCHINDLPDAVKSQVRLFADDCLLYREIVDFSDHIALQEDLKSLESWAERWGMRFNATKCYVMTLARKTPSSYLYSLDSTILKSVPTNPYLGIQFSNDLKWSTHINYITKKANSTLGFLRRNLRHCPSNCRHNAYLALIRPLLEYGATIWDPYLKQDVERLERIQRNASRFISGDYRTTTPGFVTGLLHKLQLPTLQERREHLRLTSFYKVAEGLVPAIPPDKFLTPQKPGRLIRPRQSSRDFSTSNPVDNYIRNNSRCFTVPRCNTEQYRHSFFPKTVVAWNQLDEETVTSASTESFKSALAVARRR</sequence>
<organism evidence="3 4">
    <name type="scientific">Littorina saxatilis</name>
    <dbReference type="NCBI Taxonomy" id="31220"/>
    <lineage>
        <taxon>Eukaryota</taxon>
        <taxon>Metazoa</taxon>
        <taxon>Spiralia</taxon>
        <taxon>Lophotrochozoa</taxon>
        <taxon>Mollusca</taxon>
        <taxon>Gastropoda</taxon>
        <taxon>Caenogastropoda</taxon>
        <taxon>Littorinimorpha</taxon>
        <taxon>Littorinoidea</taxon>
        <taxon>Littorinidae</taxon>
        <taxon>Littorina</taxon>
    </lineage>
</organism>
<dbReference type="Pfam" id="PF03372">
    <property type="entry name" value="Exo_endo_phos"/>
    <property type="match status" value="1"/>
</dbReference>
<comment type="caution">
    <text evidence="3">The sequence shown here is derived from an EMBL/GenBank/DDBJ whole genome shotgun (WGS) entry which is preliminary data.</text>
</comment>
<dbReference type="CDD" id="cd01650">
    <property type="entry name" value="RT_nLTR_like"/>
    <property type="match status" value="1"/>
</dbReference>
<evidence type="ECO:0000313" key="4">
    <source>
        <dbReference type="Proteomes" id="UP001374579"/>
    </source>
</evidence>
<dbReference type="InterPro" id="IPR000477">
    <property type="entry name" value="RT_dom"/>
</dbReference>
<dbReference type="PROSITE" id="PS50878">
    <property type="entry name" value="RT_POL"/>
    <property type="match status" value="1"/>
</dbReference>
<reference evidence="3 4" key="1">
    <citation type="submission" date="2024-02" db="EMBL/GenBank/DDBJ databases">
        <title>Chromosome-scale genome assembly of the rough periwinkle Littorina saxatilis.</title>
        <authorList>
            <person name="De Jode A."/>
            <person name="Faria R."/>
            <person name="Formenti G."/>
            <person name="Sims Y."/>
            <person name="Smith T.P."/>
            <person name="Tracey A."/>
            <person name="Wood J.M.D."/>
            <person name="Zagrodzka Z.B."/>
            <person name="Johannesson K."/>
            <person name="Butlin R.K."/>
            <person name="Leder E.H."/>
        </authorList>
    </citation>
    <scope>NUCLEOTIDE SEQUENCE [LARGE SCALE GENOMIC DNA]</scope>
    <source>
        <strain evidence="3">Snail1</strain>
        <tissue evidence="3">Muscle</tissue>
    </source>
</reference>
<dbReference type="SUPFAM" id="SSF56219">
    <property type="entry name" value="DNase I-like"/>
    <property type="match status" value="1"/>
</dbReference>
<dbReference type="PANTHER" id="PTHR33395:SF22">
    <property type="entry name" value="REVERSE TRANSCRIPTASE DOMAIN-CONTAINING PROTEIN"/>
    <property type="match status" value="1"/>
</dbReference>
<feature type="region of interest" description="Disordered" evidence="1">
    <location>
        <begin position="874"/>
        <end position="895"/>
    </location>
</feature>
<evidence type="ECO:0000313" key="3">
    <source>
        <dbReference type="EMBL" id="KAK7100484.1"/>
    </source>
</evidence>
<dbReference type="GO" id="GO:0003824">
    <property type="term" value="F:catalytic activity"/>
    <property type="evidence" value="ECO:0007669"/>
    <property type="project" value="InterPro"/>
</dbReference>
<dbReference type="InterPro" id="IPR036691">
    <property type="entry name" value="Endo/exonu/phosph_ase_sf"/>
</dbReference>
<dbReference type="InterPro" id="IPR043502">
    <property type="entry name" value="DNA/RNA_pol_sf"/>
</dbReference>
<evidence type="ECO:0000256" key="1">
    <source>
        <dbReference type="SAM" id="MobiDB-lite"/>
    </source>
</evidence>
<dbReference type="GO" id="GO:0061343">
    <property type="term" value="P:cell adhesion involved in heart morphogenesis"/>
    <property type="evidence" value="ECO:0007669"/>
    <property type="project" value="TreeGrafter"/>
</dbReference>
<dbReference type="PANTHER" id="PTHR33395">
    <property type="entry name" value="TRANSCRIPTASE, PUTATIVE-RELATED-RELATED"/>
    <property type="match status" value="1"/>
</dbReference>
<dbReference type="AlphaFoldDB" id="A0AAN9B877"/>
<dbReference type="InterPro" id="IPR005135">
    <property type="entry name" value="Endo/exonuclease/phosphatase"/>
</dbReference>
<keyword evidence="4" id="KW-1185">Reference proteome</keyword>
<accession>A0AAN9B877</accession>
<dbReference type="EMBL" id="JBAMIC010000011">
    <property type="protein sequence ID" value="KAK7100484.1"/>
    <property type="molecule type" value="Genomic_DNA"/>
</dbReference>
<dbReference type="GO" id="GO:0007508">
    <property type="term" value="P:larval heart development"/>
    <property type="evidence" value="ECO:0007669"/>
    <property type="project" value="TreeGrafter"/>
</dbReference>
<gene>
    <name evidence="3" type="ORF">V1264_023432</name>
</gene>
<dbReference type="Pfam" id="PF00078">
    <property type="entry name" value="RVT_1"/>
    <property type="match status" value="1"/>
</dbReference>
<dbReference type="Gene3D" id="3.60.10.10">
    <property type="entry name" value="Endonuclease/exonuclease/phosphatase"/>
    <property type="match status" value="1"/>
</dbReference>
<dbReference type="SUPFAM" id="SSF56672">
    <property type="entry name" value="DNA/RNA polymerases"/>
    <property type="match status" value="1"/>
</dbReference>
<proteinExistence type="predicted"/>
<dbReference type="GO" id="GO:0031012">
    <property type="term" value="C:extracellular matrix"/>
    <property type="evidence" value="ECO:0007669"/>
    <property type="project" value="TreeGrafter"/>
</dbReference>
<name>A0AAN9B877_9CAEN</name>
<protein>
    <recommendedName>
        <fullName evidence="2">Reverse transcriptase domain-containing protein</fullName>
    </recommendedName>
</protein>
<evidence type="ECO:0000259" key="2">
    <source>
        <dbReference type="PROSITE" id="PS50878"/>
    </source>
</evidence>
<feature type="domain" description="Reverse transcriptase" evidence="2">
    <location>
        <begin position="477"/>
        <end position="742"/>
    </location>
</feature>
<dbReference type="Proteomes" id="UP001374579">
    <property type="component" value="Unassembled WGS sequence"/>
</dbReference>